<sequence>MHTTDNDNQICGQCRDSLSTGLLDLGEAECCAEIVGTAANRAADLIQERLDSDGDELAWNVANIMVSATLELLANPEASLAAIFVKHFGADDADPTTVMAEYGMD</sequence>
<gene>
    <name evidence="1" type="ORF">DQ226_18555</name>
</gene>
<dbReference type="AlphaFoldDB" id="A0A365P3I0"/>
<evidence type="ECO:0000313" key="1">
    <source>
        <dbReference type="EMBL" id="RBA29122.1"/>
    </source>
</evidence>
<evidence type="ECO:0000313" key="2">
    <source>
        <dbReference type="Proteomes" id="UP000252187"/>
    </source>
</evidence>
<reference evidence="1 2" key="1">
    <citation type="submission" date="2018-06" db="EMBL/GenBank/DDBJ databases">
        <title>Whole genome sequencing of four bacterial strains from South Shetland trench revealing bio-synthetic gene clusters.</title>
        <authorList>
            <person name="Abdel-Mageed W.M."/>
            <person name="Lehri B."/>
            <person name="Jarmusch S.A."/>
            <person name="Miranda K."/>
            <person name="Goodfellow M."/>
            <person name="Jaspars M."/>
            <person name="Karlyshev A.V."/>
        </authorList>
    </citation>
    <scope>NUCLEOTIDE SEQUENCE [LARGE SCALE GENOMIC DNA]</scope>
    <source>
        <strain evidence="1 2">SST1</strain>
    </source>
</reference>
<dbReference type="EMBL" id="QNTT01000127">
    <property type="protein sequence ID" value="RBA29122.1"/>
    <property type="molecule type" value="Genomic_DNA"/>
</dbReference>
<proteinExistence type="predicted"/>
<name>A0A365P3I0_9ACTN</name>
<comment type="caution">
    <text evidence="1">The sequence shown here is derived from an EMBL/GenBank/DDBJ whole genome shotgun (WGS) entry which is preliminary data.</text>
</comment>
<accession>A0A365P3I0</accession>
<dbReference type="Proteomes" id="UP000252187">
    <property type="component" value="Unassembled WGS sequence"/>
</dbReference>
<organism evidence="1 2">
    <name type="scientific">Dietzia maris</name>
    <dbReference type="NCBI Taxonomy" id="37915"/>
    <lineage>
        <taxon>Bacteria</taxon>
        <taxon>Bacillati</taxon>
        <taxon>Actinomycetota</taxon>
        <taxon>Actinomycetes</taxon>
        <taxon>Mycobacteriales</taxon>
        <taxon>Dietziaceae</taxon>
        <taxon>Dietzia</taxon>
    </lineage>
</organism>
<protein>
    <submittedName>
        <fullName evidence="1">Uncharacterized protein</fullName>
    </submittedName>
</protein>